<evidence type="ECO:0000256" key="1">
    <source>
        <dbReference type="SAM" id="Phobius"/>
    </source>
</evidence>
<keyword evidence="1" id="KW-0812">Transmembrane</keyword>
<dbReference type="Proteomes" id="UP000195729">
    <property type="component" value="Chromosome"/>
</dbReference>
<feature type="transmembrane region" description="Helical" evidence="1">
    <location>
        <begin position="38"/>
        <end position="61"/>
    </location>
</feature>
<dbReference type="OrthoDB" id="1631120at2"/>
<dbReference type="InterPro" id="IPR058208">
    <property type="entry name" value="PACE"/>
</dbReference>
<sequence length="146" mass="16446">MRSRSTTGRLLHTVSYEFFALLITIPGAAWIMDRPIGGIGITAIVLSVSAMVWNVIFNILFDRWFSPHVPRGLLVRTLQAVGFEGGFVVIAVPLTAVMLNISLVSALMLDIGFLLFYLPYTYLFNWCWDKLPAAVNRLRQSRPCIR</sequence>
<name>A0A1Y0L5P4_TATCI</name>
<feature type="transmembrane region" description="Helical" evidence="1">
    <location>
        <begin position="98"/>
        <end position="120"/>
    </location>
</feature>
<dbReference type="KEGG" id="tci:A7K98_05535"/>
<feature type="transmembrane region" description="Helical" evidence="1">
    <location>
        <begin position="73"/>
        <end position="92"/>
    </location>
</feature>
<proteinExistence type="predicted"/>
<evidence type="ECO:0000313" key="4">
    <source>
        <dbReference type="EMBL" id="ARU97335.1"/>
    </source>
</evidence>
<evidence type="ECO:0000259" key="2">
    <source>
        <dbReference type="Pfam" id="PF05232"/>
    </source>
</evidence>
<keyword evidence="5" id="KW-1185">Reference proteome</keyword>
<feature type="domain" description="Chlorhexidine efflux transporter" evidence="2">
    <location>
        <begin position="71"/>
        <end position="131"/>
    </location>
</feature>
<dbReference type="AlphaFoldDB" id="A0A1Y0L5P4"/>
<gene>
    <name evidence="3" type="ORF">A7K98_05535</name>
    <name evidence="4" type="ORF">A7K99_05535</name>
</gene>
<dbReference type="Pfam" id="PF05232">
    <property type="entry name" value="BTP"/>
    <property type="match status" value="2"/>
</dbReference>
<evidence type="ECO:0000313" key="5">
    <source>
        <dbReference type="Proteomes" id="UP000195729"/>
    </source>
</evidence>
<dbReference type="InterPro" id="IPR007896">
    <property type="entry name" value="BTP_bacteria"/>
</dbReference>
<keyword evidence="1" id="KW-0472">Membrane</keyword>
<feature type="transmembrane region" description="Helical" evidence="1">
    <location>
        <begin position="12"/>
        <end position="32"/>
    </location>
</feature>
<accession>A0A1Y0L5P4</accession>
<dbReference type="EMBL" id="CP015579">
    <property type="protein sequence ID" value="ARU93297.1"/>
    <property type="molecule type" value="Genomic_DNA"/>
</dbReference>
<reference evidence="5 6" key="1">
    <citation type="submission" date="2016-05" db="EMBL/GenBank/DDBJ databases">
        <title>Complete genome sequence of two 2,5-diketo-D-glunonic acid producing strain Tatumella citrea.</title>
        <authorList>
            <person name="Duan C."/>
            <person name="Yang J."/>
            <person name="Yang S."/>
        </authorList>
    </citation>
    <scope>NUCLEOTIDE SEQUENCE [LARGE SCALE GENOMIC DNA]</scope>
    <source>
        <strain evidence="4 5">ATCC 39140</strain>
        <strain evidence="3 6">DSM 13699</strain>
    </source>
</reference>
<dbReference type="Proteomes" id="UP000195814">
    <property type="component" value="Chromosome"/>
</dbReference>
<dbReference type="RefSeq" id="WP_087487672.1">
    <property type="nucleotide sequence ID" value="NZ_CP015579.1"/>
</dbReference>
<organism evidence="3 6">
    <name type="scientific">Tatumella citrea</name>
    <name type="common">Pantoea citrea</name>
    <dbReference type="NCBI Taxonomy" id="53336"/>
    <lineage>
        <taxon>Bacteria</taxon>
        <taxon>Pseudomonadati</taxon>
        <taxon>Pseudomonadota</taxon>
        <taxon>Gammaproteobacteria</taxon>
        <taxon>Enterobacterales</taxon>
        <taxon>Erwiniaceae</taxon>
        <taxon>Tatumella</taxon>
    </lineage>
</organism>
<feature type="domain" description="Chlorhexidine efflux transporter" evidence="2">
    <location>
        <begin position="4"/>
        <end position="66"/>
    </location>
</feature>
<keyword evidence="1" id="KW-1133">Transmembrane helix</keyword>
<dbReference type="NCBIfam" id="NF033664">
    <property type="entry name" value="PACE_transport"/>
    <property type="match status" value="1"/>
</dbReference>
<protein>
    <recommendedName>
        <fullName evidence="2">Chlorhexidine efflux transporter domain-containing protein</fullName>
    </recommendedName>
</protein>
<evidence type="ECO:0000313" key="3">
    <source>
        <dbReference type="EMBL" id="ARU93297.1"/>
    </source>
</evidence>
<dbReference type="EMBL" id="CP015581">
    <property type="protein sequence ID" value="ARU97335.1"/>
    <property type="molecule type" value="Genomic_DNA"/>
</dbReference>
<evidence type="ECO:0000313" key="6">
    <source>
        <dbReference type="Proteomes" id="UP000195814"/>
    </source>
</evidence>